<dbReference type="RefSeq" id="WP_093256332.1">
    <property type="nucleotide sequence ID" value="NZ_FNQM01000029.1"/>
</dbReference>
<evidence type="ECO:0000313" key="1">
    <source>
        <dbReference type="EMBL" id="SEB01162.1"/>
    </source>
</evidence>
<reference evidence="1 2" key="1">
    <citation type="submission" date="2016-10" db="EMBL/GenBank/DDBJ databases">
        <authorList>
            <person name="de Groot N.N."/>
        </authorList>
    </citation>
    <scope>NUCLEOTIDE SEQUENCE [LARGE SCALE GENOMIC DNA]</scope>
    <source>
        <strain evidence="1 2">DSM 15345</strain>
    </source>
</reference>
<organism evidence="1 2">
    <name type="scientific">Rubrimonas cliftonensis</name>
    <dbReference type="NCBI Taxonomy" id="89524"/>
    <lineage>
        <taxon>Bacteria</taxon>
        <taxon>Pseudomonadati</taxon>
        <taxon>Pseudomonadota</taxon>
        <taxon>Alphaproteobacteria</taxon>
        <taxon>Rhodobacterales</taxon>
        <taxon>Paracoccaceae</taxon>
        <taxon>Rubrimonas</taxon>
    </lineage>
</organism>
<accession>A0A1H4FXC7</accession>
<dbReference type="AlphaFoldDB" id="A0A1H4FXC7"/>
<gene>
    <name evidence="1" type="ORF">SAMN05444370_12924</name>
</gene>
<name>A0A1H4FXC7_9RHOB</name>
<evidence type="ECO:0000313" key="2">
    <source>
        <dbReference type="Proteomes" id="UP000198703"/>
    </source>
</evidence>
<keyword evidence="2" id="KW-1185">Reference proteome</keyword>
<dbReference type="EMBL" id="FNQM01000029">
    <property type="protein sequence ID" value="SEB01162.1"/>
    <property type="molecule type" value="Genomic_DNA"/>
</dbReference>
<protein>
    <submittedName>
        <fullName evidence="1">Uncharacterized protein</fullName>
    </submittedName>
</protein>
<proteinExistence type="predicted"/>
<dbReference type="Proteomes" id="UP000198703">
    <property type="component" value="Unassembled WGS sequence"/>
</dbReference>
<sequence length="76" mass="8335">MVRSILKERPTAPKLRRVSFDVPEALAETMDALKARADARGFDLSIGEALVDAYARLAKRIARELDGDASDDHPGQ</sequence>
<dbReference type="STRING" id="89524.SAMN05444370_12924"/>